<organism evidence="1 2">
    <name type="scientific">Paenibacillus turicensis</name>
    <dbReference type="NCBI Taxonomy" id="160487"/>
    <lineage>
        <taxon>Bacteria</taxon>
        <taxon>Bacillati</taxon>
        <taxon>Bacillota</taxon>
        <taxon>Bacilli</taxon>
        <taxon>Bacillales</taxon>
        <taxon>Paenibacillaceae</taxon>
        <taxon>Paenibacillus</taxon>
    </lineage>
</organism>
<accession>A0ABS4FTT6</accession>
<evidence type="ECO:0000313" key="2">
    <source>
        <dbReference type="Proteomes" id="UP001519272"/>
    </source>
</evidence>
<dbReference type="Proteomes" id="UP001519272">
    <property type="component" value="Unassembled WGS sequence"/>
</dbReference>
<gene>
    <name evidence="1" type="ORF">J2Z32_002640</name>
</gene>
<reference evidence="1 2" key="1">
    <citation type="submission" date="2021-03" db="EMBL/GenBank/DDBJ databases">
        <title>Genomic Encyclopedia of Type Strains, Phase IV (KMG-IV): sequencing the most valuable type-strain genomes for metagenomic binning, comparative biology and taxonomic classification.</title>
        <authorList>
            <person name="Goeker M."/>
        </authorList>
    </citation>
    <scope>NUCLEOTIDE SEQUENCE [LARGE SCALE GENOMIC DNA]</scope>
    <source>
        <strain evidence="1 2">DSM 14349</strain>
    </source>
</reference>
<proteinExistence type="predicted"/>
<name>A0ABS4FTT6_9BACL</name>
<dbReference type="EMBL" id="JAGGKG010000011">
    <property type="protein sequence ID" value="MBP1905992.1"/>
    <property type="molecule type" value="Genomic_DNA"/>
</dbReference>
<protein>
    <submittedName>
        <fullName evidence="1">Uncharacterized protein</fullName>
    </submittedName>
</protein>
<sequence>MESRKKTQKDKLKINIAYIGPFDLQITSMGNRDYSFGYSRYLHAFLIVGFCRTMELNCWIND</sequence>
<evidence type="ECO:0000313" key="1">
    <source>
        <dbReference type="EMBL" id="MBP1905992.1"/>
    </source>
</evidence>
<keyword evidence="2" id="KW-1185">Reference proteome</keyword>
<comment type="caution">
    <text evidence="1">The sequence shown here is derived from an EMBL/GenBank/DDBJ whole genome shotgun (WGS) entry which is preliminary data.</text>
</comment>